<gene>
    <name evidence="1" type="ORF">S01H1_21899</name>
</gene>
<evidence type="ECO:0000313" key="1">
    <source>
        <dbReference type="EMBL" id="GAF98287.1"/>
    </source>
</evidence>
<dbReference type="AlphaFoldDB" id="X0UD18"/>
<dbReference type="EMBL" id="BARS01012238">
    <property type="protein sequence ID" value="GAF98287.1"/>
    <property type="molecule type" value="Genomic_DNA"/>
</dbReference>
<comment type="caution">
    <text evidence="1">The sequence shown here is derived from an EMBL/GenBank/DDBJ whole genome shotgun (WGS) entry which is preliminary data.</text>
</comment>
<name>X0UD18_9ZZZZ</name>
<sequence length="53" mass="6150">MDNRERKEHVLSALDRLMDVQYIDDDINTLIDDAYNLLDEAAGLLTLILEEED</sequence>
<protein>
    <submittedName>
        <fullName evidence="1">Uncharacterized protein</fullName>
    </submittedName>
</protein>
<reference evidence="1" key="1">
    <citation type="journal article" date="2014" name="Front. Microbiol.">
        <title>High frequency of phylogenetically diverse reductive dehalogenase-homologous genes in deep subseafloor sedimentary metagenomes.</title>
        <authorList>
            <person name="Kawai M."/>
            <person name="Futagami T."/>
            <person name="Toyoda A."/>
            <person name="Takaki Y."/>
            <person name="Nishi S."/>
            <person name="Hori S."/>
            <person name="Arai W."/>
            <person name="Tsubouchi T."/>
            <person name="Morono Y."/>
            <person name="Uchiyama I."/>
            <person name="Ito T."/>
            <person name="Fujiyama A."/>
            <person name="Inagaki F."/>
            <person name="Takami H."/>
        </authorList>
    </citation>
    <scope>NUCLEOTIDE SEQUENCE</scope>
    <source>
        <strain evidence="1">Expedition CK06-06</strain>
    </source>
</reference>
<accession>X0UD18</accession>
<organism evidence="1">
    <name type="scientific">marine sediment metagenome</name>
    <dbReference type="NCBI Taxonomy" id="412755"/>
    <lineage>
        <taxon>unclassified sequences</taxon>
        <taxon>metagenomes</taxon>
        <taxon>ecological metagenomes</taxon>
    </lineage>
</organism>
<proteinExistence type="predicted"/>